<dbReference type="PANTHER" id="PTHR11560">
    <property type="entry name" value="39S RIBOSOMAL PROTEIN L10, MITOCHONDRIAL"/>
    <property type="match status" value="1"/>
</dbReference>
<dbReference type="InterPro" id="IPR001790">
    <property type="entry name" value="Ribosomal_uL10"/>
</dbReference>
<evidence type="ECO:0000256" key="4">
    <source>
        <dbReference type="ARBA" id="ARBA00023274"/>
    </source>
</evidence>
<proteinExistence type="inferred from homology"/>
<keyword evidence="3 6" id="KW-0689">Ribosomal protein</keyword>
<organism evidence="7 8">
    <name type="scientific">Candidatus Synchoanobacter obligatus</name>
    <dbReference type="NCBI Taxonomy" id="2919597"/>
    <lineage>
        <taxon>Bacteria</taxon>
        <taxon>Pseudomonadati</taxon>
        <taxon>Pseudomonadota</taxon>
        <taxon>Gammaproteobacteria</taxon>
        <taxon>Candidatus Comchoanobacterales</taxon>
        <taxon>Candidatus Comchoanobacteraceae</taxon>
        <taxon>Candidatus Synchoanobacter</taxon>
    </lineage>
</organism>
<dbReference type="Proteomes" id="UP001320768">
    <property type="component" value="Unassembled WGS sequence"/>
</dbReference>
<dbReference type="InterPro" id="IPR043141">
    <property type="entry name" value="Ribosomal_uL10-like_sf"/>
</dbReference>
<dbReference type="Pfam" id="PF00466">
    <property type="entry name" value="Ribosomal_L10"/>
    <property type="match status" value="1"/>
</dbReference>
<keyword evidence="4 6" id="KW-0687">Ribonucleoprotein</keyword>
<gene>
    <name evidence="6 7" type="primary">rplJ</name>
    <name evidence="7" type="ORF">MKS91_04165</name>
</gene>
<dbReference type="InterPro" id="IPR047865">
    <property type="entry name" value="Ribosomal_uL10_bac_type"/>
</dbReference>
<accession>A0ABT1L5M0</accession>
<evidence type="ECO:0000313" key="8">
    <source>
        <dbReference type="Proteomes" id="UP001320768"/>
    </source>
</evidence>
<protein>
    <recommendedName>
        <fullName evidence="5 6">Large ribosomal subunit protein uL10</fullName>
    </recommendedName>
</protein>
<reference evidence="7 8" key="1">
    <citation type="journal article" date="2022" name="Nat. Microbiol.">
        <title>The microbiome of a bacterivorous marine choanoflagellate contains a resource-demanding obligate bacterial associate.</title>
        <authorList>
            <person name="Needham D.M."/>
            <person name="Poirier C."/>
            <person name="Bachy C."/>
            <person name="George E.E."/>
            <person name="Wilken S."/>
            <person name="Yung C.C.M."/>
            <person name="Limardo A.J."/>
            <person name="Morando M."/>
            <person name="Sudek L."/>
            <person name="Malmstrom R.R."/>
            <person name="Keeling P.J."/>
            <person name="Santoro A.E."/>
            <person name="Worden A.Z."/>
        </authorList>
    </citation>
    <scope>NUCLEOTIDE SEQUENCE [LARGE SCALE GENOMIC DNA]</scope>
    <source>
        <strain evidence="7 8">Comchoano-2</strain>
    </source>
</reference>
<comment type="caution">
    <text evidence="7">The sequence shown here is derived from an EMBL/GenBank/DDBJ whole genome shotgun (WGS) entry which is preliminary data.</text>
</comment>
<keyword evidence="8" id="KW-1185">Reference proteome</keyword>
<evidence type="ECO:0000256" key="1">
    <source>
        <dbReference type="ARBA" id="ARBA00002633"/>
    </source>
</evidence>
<dbReference type="CDD" id="cd05797">
    <property type="entry name" value="Ribosomal_L10"/>
    <property type="match status" value="1"/>
</dbReference>
<comment type="similarity">
    <text evidence="2 6">Belongs to the universal ribosomal protein uL10 family.</text>
</comment>
<comment type="function">
    <text evidence="1 6">Forms part of the ribosomal stalk, playing a central role in the interaction of the ribosome with GTP-bound translation factors.</text>
</comment>
<comment type="subunit">
    <text evidence="6">Part of the ribosomal stalk of the 50S ribosomal subunit. The N-terminus interacts with L11 and the large rRNA to form the base of the stalk. The C-terminus forms an elongated spine to which L12 dimers bind in a sequential fashion forming a multimeric L10(L12)X complex.</text>
</comment>
<name>A0ABT1L5M0_9GAMM</name>
<sequence>MAISKEKKQQQVAVIKELADKAHAVTIAVNHGVESNDMNALRVKARENNVVLMVAKNNLTRRVFNDSEQFNVVCEDLKNPVMLGFSMEDLSSSTKVLGEFSKVNDKLTVQAAAIEGIRYGADNIKYVMNLPNREQAICMVVLGVKSPLVQFSGVLQELYGQFARVLHAVSEQKQG</sequence>
<keyword evidence="6" id="KW-0699">rRNA-binding</keyword>
<evidence type="ECO:0000256" key="5">
    <source>
        <dbReference type="ARBA" id="ARBA00035202"/>
    </source>
</evidence>
<dbReference type="SUPFAM" id="SSF160369">
    <property type="entry name" value="Ribosomal protein L10-like"/>
    <property type="match status" value="1"/>
</dbReference>
<dbReference type="EMBL" id="JAKUDN010000002">
    <property type="protein sequence ID" value="MCP8352477.1"/>
    <property type="molecule type" value="Genomic_DNA"/>
</dbReference>
<dbReference type="InterPro" id="IPR022973">
    <property type="entry name" value="Ribosomal_uL10_bac"/>
</dbReference>
<evidence type="ECO:0000313" key="7">
    <source>
        <dbReference type="EMBL" id="MCP8352477.1"/>
    </source>
</evidence>
<dbReference type="GO" id="GO:0005840">
    <property type="term" value="C:ribosome"/>
    <property type="evidence" value="ECO:0007669"/>
    <property type="project" value="UniProtKB-KW"/>
</dbReference>
<evidence type="ECO:0000256" key="6">
    <source>
        <dbReference type="HAMAP-Rule" id="MF_00362"/>
    </source>
</evidence>
<keyword evidence="6" id="KW-0694">RNA-binding</keyword>
<dbReference type="Gene3D" id="6.10.250.290">
    <property type="match status" value="1"/>
</dbReference>
<dbReference type="RefSeq" id="WP_258569582.1">
    <property type="nucleotide sequence ID" value="NZ_JAKUDN010000002.1"/>
</dbReference>
<dbReference type="Gene3D" id="3.30.70.1730">
    <property type="match status" value="1"/>
</dbReference>
<dbReference type="NCBIfam" id="NF000955">
    <property type="entry name" value="PRK00099.1-1"/>
    <property type="match status" value="1"/>
</dbReference>
<evidence type="ECO:0000256" key="2">
    <source>
        <dbReference type="ARBA" id="ARBA00008889"/>
    </source>
</evidence>
<dbReference type="HAMAP" id="MF_00362">
    <property type="entry name" value="Ribosomal_uL10"/>
    <property type="match status" value="1"/>
</dbReference>
<evidence type="ECO:0000256" key="3">
    <source>
        <dbReference type="ARBA" id="ARBA00022980"/>
    </source>
</evidence>